<keyword evidence="3" id="KW-1185">Reference proteome</keyword>
<feature type="chain" id="PRO_5004631235" evidence="1">
    <location>
        <begin position="22"/>
        <end position="503"/>
    </location>
</feature>
<feature type="signal peptide" evidence="1">
    <location>
        <begin position="1"/>
        <end position="21"/>
    </location>
</feature>
<evidence type="ECO:0000256" key="1">
    <source>
        <dbReference type="SAM" id="SignalP"/>
    </source>
</evidence>
<dbReference type="PROSITE" id="PS51257">
    <property type="entry name" value="PROKAR_LIPOPROTEIN"/>
    <property type="match status" value="1"/>
</dbReference>
<dbReference type="PATRIC" id="fig|1081904.3.peg.1758"/>
<proteinExistence type="predicted"/>
<reference evidence="2 3" key="1">
    <citation type="submission" date="2013-08" db="EMBL/GenBank/DDBJ databases">
        <authorList>
            <person name="Durkin A.S."/>
            <person name="Haft D.R."/>
            <person name="McCorrison J."/>
            <person name="Torralba M."/>
            <person name="Gillis M."/>
            <person name="Haft D.H."/>
            <person name="Methe B."/>
            <person name="Sutton G."/>
            <person name="Nelson K.E."/>
        </authorList>
    </citation>
    <scope>NUCLEOTIDE SEQUENCE [LARGE SCALE GENOMIC DNA]</scope>
    <source>
        <strain evidence="2 3">F0068</strain>
    </source>
</reference>
<name>U2MEJ5_9BACT</name>
<protein>
    <submittedName>
        <fullName evidence="2">Putative lipoprotein</fullName>
    </submittedName>
</protein>
<evidence type="ECO:0000313" key="3">
    <source>
        <dbReference type="Proteomes" id="UP000016600"/>
    </source>
</evidence>
<keyword evidence="1" id="KW-0732">Signal</keyword>
<keyword evidence="2" id="KW-0449">Lipoprotein</keyword>
<gene>
    <name evidence="2" type="ORF">HMPREF1218_1537</name>
</gene>
<organism evidence="2 3">
    <name type="scientific">Hoylesella pleuritidis F0068</name>
    <dbReference type="NCBI Taxonomy" id="1081904"/>
    <lineage>
        <taxon>Bacteria</taxon>
        <taxon>Pseudomonadati</taxon>
        <taxon>Bacteroidota</taxon>
        <taxon>Bacteroidia</taxon>
        <taxon>Bacteroidales</taxon>
        <taxon>Prevotellaceae</taxon>
        <taxon>Hoylesella</taxon>
    </lineage>
</organism>
<sequence>MKKMKTSIFSVLTIATILSTACSNYDTMQNDKEQDFDIKGLTEFAVGDNNATRTSGEYTGTGIKFYWTEGDELWIADGGLTKSIKSDITGKMETAKFYFTGTYTANSYPVRYTGGNAGDKVTIKAIQKQEQPNDGSHIGKDGDCGTGTATKSGGRYKFRLSHKASYITFVPYYSHGFAEDVKVTQIKVTADKAIAGTYNFDDTGLQTSTATNISKSITLILKNGNGFEIPKSETVYRNAAIMVLSPGTYNDFTVEYTLYDQKTYVKGTVTKNYGTRTFNVGKNKKVAYDLAVPHYGQEYYLWDAINHCWKGHETGQPKFNNESNKAEYPKSADIDRWFNDNVGYPKSASRSCKDCPNVNEMHWYVKNGDPHWDGTTIWETMGHLYQGGVWFKKKSKIAGFSSTQAPDNKDYTTNSKEAEINNNSVKKGKPTVSSNYFYLPTLGCYSSGGALLYVGVYGEYWSKTPSHKESKHQRFSYYLALGENSVGVSSEDRFKAFKVWTAQ</sequence>
<dbReference type="EMBL" id="AWET01000040">
    <property type="protein sequence ID" value="ERK00075.1"/>
    <property type="molecule type" value="Genomic_DNA"/>
</dbReference>
<dbReference type="Proteomes" id="UP000016600">
    <property type="component" value="Unassembled WGS sequence"/>
</dbReference>
<evidence type="ECO:0000313" key="2">
    <source>
        <dbReference type="EMBL" id="ERK00075.1"/>
    </source>
</evidence>
<accession>U2MEJ5</accession>
<dbReference type="AlphaFoldDB" id="U2MEJ5"/>
<comment type="caution">
    <text evidence="2">The sequence shown here is derived from an EMBL/GenBank/DDBJ whole genome shotgun (WGS) entry which is preliminary data.</text>
</comment>